<dbReference type="RefSeq" id="WP_045106004.1">
    <property type="nucleotide sequence ID" value="NZ_LN681225.1"/>
</dbReference>
<dbReference type="Proteomes" id="UP000032803">
    <property type="component" value="Chromosome I"/>
</dbReference>
<evidence type="ECO:0000313" key="2">
    <source>
        <dbReference type="Proteomes" id="UP000032803"/>
    </source>
</evidence>
<gene>
    <name evidence="1" type="ORF">LHA_1623</name>
</gene>
<sequence length="533" mass="60493">MLDIYIWNPSKPGKANPYSNDFKTLAKIAMKRGAVGHISMAATVYEDSANFTKVSNDPDLSDILKPAIPTYARIVDNPSGDETVYRRGRKLEGVTAVNSFWPSKAIGKKLFGKSILKAGSKIDAILADSILKDMVSESAFPNSLIHHGKFFKSENRFVSYRERLSSALQKQAEQYDLDYLSLVNELATVDNSLKKMQELYPSVKYNGNINDPKKVLGLKKVKIHYWYHDRKNYEDGDGKLYASSINYDAMSDALIAVQKLVETTKNEFHGLLPELKALHNPALNSLCDEYLELTREVGYLSQSPDPFAGAHHAIAESKLAIVRMQMIDEIEGVHSNKYQRLIEKMVDVDSRLHSASQQVETISKDIETVKALKDKLIKIQDKKDDVRAKRKICIEERDRLLREISVFEQTEGRNADHVIPLPTSESGKHFFIDEVAIMQHIKENNDAPLKYQLFGENCARSVKRCLLAAIGENKELKSALENMDDLPKDFFKYKFIETPGSVMKWVLELSKRLDTLNYKYDHEHNLRASNAPS</sequence>
<dbReference type="KEGG" id="lha:LHA_1623"/>
<proteinExistence type="predicted"/>
<dbReference type="AlphaFoldDB" id="A0A0A8UPL3"/>
<accession>A0A0A8UPL3</accession>
<dbReference type="EMBL" id="LN681225">
    <property type="protein sequence ID" value="CEK10663.1"/>
    <property type="molecule type" value="Genomic_DNA"/>
</dbReference>
<reference evidence="2" key="1">
    <citation type="submission" date="2014-09" db="EMBL/GenBank/DDBJ databases">
        <authorList>
            <person name="Gomez-Valero L."/>
        </authorList>
    </citation>
    <scope>NUCLEOTIDE SEQUENCE [LARGE SCALE GENOMIC DNA]</scope>
    <source>
        <strain evidence="2">ATCC35250</strain>
    </source>
</reference>
<keyword evidence="2" id="KW-1185">Reference proteome</keyword>
<dbReference type="OrthoDB" id="5648498at2"/>
<dbReference type="HOGENOM" id="CLU_510731_0_0_6"/>
<protein>
    <submittedName>
        <fullName evidence="1">Uncharacterized protein</fullName>
    </submittedName>
</protein>
<name>A0A0A8UPL3_LEGHA</name>
<dbReference type="STRING" id="449.LHA_1623"/>
<dbReference type="PATRIC" id="fig|449.7.peg.2018"/>
<organism evidence="1 2">
    <name type="scientific">Legionella hackeliae</name>
    <dbReference type="NCBI Taxonomy" id="449"/>
    <lineage>
        <taxon>Bacteria</taxon>
        <taxon>Pseudomonadati</taxon>
        <taxon>Pseudomonadota</taxon>
        <taxon>Gammaproteobacteria</taxon>
        <taxon>Legionellales</taxon>
        <taxon>Legionellaceae</taxon>
        <taxon>Legionella</taxon>
    </lineage>
</organism>
<evidence type="ECO:0000313" key="1">
    <source>
        <dbReference type="EMBL" id="CEK10663.1"/>
    </source>
</evidence>